<comment type="caution">
    <text evidence="1">The sequence shown here is derived from an EMBL/GenBank/DDBJ whole genome shotgun (WGS) entry which is preliminary data.</text>
</comment>
<dbReference type="EMBL" id="JACGXS010000013">
    <property type="protein sequence ID" value="MBA8683555.1"/>
    <property type="molecule type" value="Genomic_DNA"/>
</dbReference>
<evidence type="ECO:0000313" key="1">
    <source>
        <dbReference type="EMBL" id="MBA8683555.1"/>
    </source>
</evidence>
<name>A0A7W3IIX0_9GAMM</name>
<reference evidence="1 2" key="1">
    <citation type="submission" date="2020-08" db="EMBL/GenBank/DDBJ databases">
        <title>Stenotrophomonas tumulicola JCM 30961.</title>
        <authorList>
            <person name="Deng Y."/>
        </authorList>
    </citation>
    <scope>NUCLEOTIDE SEQUENCE [LARGE SCALE GENOMIC DNA]</scope>
    <source>
        <strain evidence="1 2">JCM 30961</strain>
    </source>
</reference>
<organism evidence="1 2">
    <name type="scientific">Stenotrophomonas tumulicola</name>
    <dbReference type="NCBI Taxonomy" id="1685415"/>
    <lineage>
        <taxon>Bacteria</taxon>
        <taxon>Pseudomonadati</taxon>
        <taxon>Pseudomonadota</taxon>
        <taxon>Gammaproteobacteria</taxon>
        <taxon>Lysobacterales</taxon>
        <taxon>Lysobacteraceae</taxon>
        <taxon>Stenotrophomonas</taxon>
    </lineage>
</organism>
<evidence type="ECO:0000313" key="2">
    <source>
        <dbReference type="Proteomes" id="UP000547058"/>
    </source>
</evidence>
<proteinExistence type="predicted"/>
<keyword evidence="2" id="KW-1185">Reference proteome</keyword>
<dbReference type="AlphaFoldDB" id="A0A7W3IIX0"/>
<sequence length="47" mass="5391">MRGWHVGPVQAGWLALRYGLTGDTGRFRSHAGWRVSRLRRGHSDEDE</sequence>
<protein>
    <submittedName>
        <fullName evidence="1">Uncharacterized protein</fullName>
    </submittedName>
</protein>
<accession>A0A7W3IIX0</accession>
<dbReference type="Proteomes" id="UP000547058">
    <property type="component" value="Unassembled WGS sequence"/>
</dbReference>
<dbReference type="RefSeq" id="WP_182341411.1">
    <property type="nucleotide sequence ID" value="NZ_JACGXS010000013.1"/>
</dbReference>
<gene>
    <name evidence="1" type="ORF">H4O11_17275</name>
</gene>